<keyword evidence="3" id="KW-0132">Cell division</keyword>
<dbReference type="Proteomes" id="UP000507470">
    <property type="component" value="Unassembled WGS sequence"/>
</dbReference>
<dbReference type="GO" id="GO:0005634">
    <property type="term" value="C:nucleus"/>
    <property type="evidence" value="ECO:0007669"/>
    <property type="project" value="TreeGrafter"/>
</dbReference>
<dbReference type="AlphaFoldDB" id="A0A6J8AM48"/>
<dbReference type="InterPro" id="IPR023252">
    <property type="entry name" value="Aurora_borealis_protein"/>
</dbReference>
<evidence type="ECO:0000313" key="8">
    <source>
        <dbReference type="Proteomes" id="UP000507470"/>
    </source>
</evidence>
<dbReference type="GO" id="GO:0060236">
    <property type="term" value="P:regulation of mitotic spindle organization"/>
    <property type="evidence" value="ECO:0007669"/>
    <property type="project" value="TreeGrafter"/>
</dbReference>
<comment type="similarity">
    <text evidence="1">Belongs to the BORA family.</text>
</comment>
<feature type="compositionally biased region" description="Polar residues" evidence="6">
    <location>
        <begin position="414"/>
        <end position="425"/>
    </location>
</feature>
<feature type="region of interest" description="Disordered" evidence="6">
    <location>
        <begin position="638"/>
        <end position="673"/>
    </location>
</feature>
<dbReference type="GO" id="GO:0007088">
    <property type="term" value="P:regulation of mitotic nuclear division"/>
    <property type="evidence" value="ECO:0007669"/>
    <property type="project" value="TreeGrafter"/>
</dbReference>
<keyword evidence="4" id="KW-0498">Mitosis</keyword>
<dbReference type="PRINTS" id="PR02038">
    <property type="entry name" value="AURORABORA"/>
</dbReference>
<dbReference type="EMBL" id="CACVKT020001700">
    <property type="protein sequence ID" value="CAC5370463.1"/>
    <property type="molecule type" value="Genomic_DNA"/>
</dbReference>
<evidence type="ECO:0000256" key="3">
    <source>
        <dbReference type="ARBA" id="ARBA00022618"/>
    </source>
</evidence>
<sequence>MDSDVSSPVKPIQTPSKGLNNIEMMCSPIACARSRTPGSSTKKLGHPLMMSSPSPAHKLPGSSTRNELYLKSVLSPYHKNYTPLSATPTGFTPMYRTPGRNIGSSPVVKETPETAKQHHFVTPQRLGPKNPFEFDVEHLEGNMFMSPGVFSLPGSTPASDEKKAFRWSIEHLAVLHPADIDEMPHQQDPHHGHDRETEEKAQRAIDTFFSNNLVAPSPATGLKATPNTGQRLGCLPEELQGSIKKQLPGPIQADNRKEASCQTMVSLPVDFDINKVLVDFDINKVLGKYLLSLPVDFDINKALGKYLLSLPVDFDINNVLGKYLLSLPVDFDINKVLGQFLQNQQGPDDNPEMLSTSSLRRKLFFQGDNSGVAISPVKGFLGKDESRLAGGCASPVILSSKTPQKTENHATPLKTPSRNQFSSSPIKNVRDLHTPLHKRTPGENFLDNLDFSPIVHGHLSRVRSSGLFNPHNGSFVEDECSPIKDEHLARPLESPEISPIKPAVLLKTPSISSSAIKLSFHSPGVSPIALASPVLSPPHDGSFIQTHECSPEDSDEDMKTPLPAEVNEDKLKKAESCRKVSTLGRHRQRNIFPEFDDTAMDFEPVPIHKNLRFADVDDIKTSSLLVNRDMSFGDMELTSENAIQPNSTSQDTGYQTTSLQMTSQDTASGSASSLTNHFPVNSTGISNSDVVYYGRPSTVFSDIQHTNLTAQFSSLPTNSFYYEGDSVLDCNDHPMSSPKENLVHHILDITNPEKFGHAPYSEEEIIDRARKVLQLANEMYPESNQSNEREVQDICDKTGLSTLHELETIVSPEKGIHVPFKSASDQAMEILRRAGEDLAKFGHLLSSIKASAEKSILNL</sequence>
<evidence type="ECO:0000256" key="2">
    <source>
        <dbReference type="ARBA" id="ARBA00020055"/>
    </source>
</evidence>
<dbReference type="GO" id="GO:0019901">
    <property type="term" value="F:protein kinase binding"/>
    <property type="evidence" value="ECO:0007669"/>
    <property type="project" value="TreeGrafter"/>
</dbReference>
<organism evidence="7 8">
    <name type="scientific">Mytilus coruscus</name>
    <name type="common">Sea mussel</name>
    <dbReference type="NCBI Taxonomy" id="42192"/>
    <lineage>
        <taxon>Eukaryota</taxon>
        <taxon>Metazoa</taxon>
        <taxon>Spiralia</taxon>
        <taxon>Lophotrochozoa</taxon>
        <taxon>Mollusca</taxon>
        <taxon>Bivalvia</taxon>
        <taxon>Autobranchia</taxon>
        <taxon>Pteriomorphia</taxon>
        <taxon>Mytilida</taxon>
        <taxon>Mytiloidea</taxon>
        <taxon>Mytilidae</taxon>
        <taxon>Mytilinae</taxon>
        <taxon>Mytilus</taxon>
    </lineage>
</organism>
<evidence type="ECO:0000256" key="5">
    <source>
        <dbReference type="ARBA" id="ARBA00023306"/>
    </source>
</evidence>
<proteinExistence type="inferred from homology"/>
<dbReference type="GO" id="GO:0005737">
    <property type="term" value="C:cytoplasm"/>
    <property type="evidence" value="ECO:0007669"/>
    <property type="project" value="TreeGrafter"/>
</dbReference>
<gene>
    <name evidence="7" type="ORF">MCOR_9293</name>
</gene>
<name>A0A6J8AM48_MYTCO</name>
<dbReference type="PANTHER" id="PTHR14728:SF2">
    <property type="entry name" value="PROTEIN AURORA BOREALIS"/>
    <property type="match status" value="1"/>
</dbReference>
<evidence type="ECO:0000313" key="7">
    <source>
        <dbReference type="EMBL" id="CAC5370463.1"/>
    </source>
</evidence>
<keyword evidence="5" id="KW-0131">Cell cycle</keyword>
<protein>
    <recommendedName>
        <fullName evidence="2">Protein aurora borealis</fullName>
    </recommendedName>
</protein>
<accession>A0A6J8AM48</accession>
<reference evidence="7 8" key="1">
    <citation type="submission" date="2020-06" db="EMBL/GenBank/DDBJ databases">
        <authorList>
            <person name="Li R."/>
            <person name="Bekaert M."/>
        </authorList>
    </citation>
    <scope>NUCLEOTIDE SEQUENCE [LARGE SCALE GENOMIC DNA]</scope>
    <source>
        <strain evidence="8">wild</strain>
    </source>
</reference>
<dbReference type="OrthoDB" id="10020858at2759"/>
<dbReference type="Pfam" id="PF15280">
    <property type="entry name" value="BORA_N"/>
    <property type="match status" value="2"/>
</dbReference>
<keyword evidence="8" id="KW-1185">Reference proteome</keyword>
<evidence type="ECO:0000256" key="6">
    <source>
        <dbReference type="SAM" id="MobiDB-lite"/>
    </source>
</evidence>
<evidence type="ECO:0000256" key="4">
    <source>
        <dbReference type="ARBA" id="ARBA00022776"/>
    </source>
</evidence>
<feature type="region of interest" description="Disordered" evidence="6">
    <location>
        <begin position="401"/>
        <end position="425"/>
    </location>
</feature>
<dbReference type="PANTHER" id="PTHR14728">
    <property type="entry name" value="PROTEIN AURORA BOREALIS"/>
    <property type="match status" value="1"/>
</dbReference>
<evidence type="ECO:0000256" key="1">
    <source>
        <dbReference type="ARBA" id="ARBA00010963"/>
    </source>
</evidence>
<dbReference type="GO" id="GO:0051301">
    <property type="term" value="P:cell division"/>
    <property type="evidence" value="ECO:0007669"/>
    <property type="project" value="UniProtKB-KW"/>
</dbReference>